<feature type="compositionally biased region" description="Acidic residues" evidence="1">
    <location>
        <begin position="31"/>
        <end position="44"/>
    </location>
</feature>
<feature type="compositionally biased region" description="Basic and acidic residues" evidence="1">
    <location>
        <begin position="89"/>
        <end position="98"/>
    </location>
</feature>
<dbReference type="GeneID" id="20089491"/>
<dbReference type="AlphaFoldDB" id="A0A024TI46"/>
<sequence>MPIQAKQVEAKDVQVKILGLLGDQKGRDFDDNSTGDDQWEEDNESGGAVDAPPAQPGHEDNGYIEVSESDDNDDDDSSDDSDQHDDEDDRRLQNEPRDKKGHFFSSRISKLPMSTLLRESRDQSQLVE</sequence>
<reference evidence="2" key="1">
    <citation type="submission" date="2013-12" db="EMBL/GenBank/DDBJ databases">
        <title>The Genome Sequence of Aphanomyces invadans NJM9701.</title>
        <authorList>
            <consortium name="The Broad Institute Genomics Platform"/>
            <person name="Russ C."/>
            <person name="Tyler B."/>
            <person name="van West P."/>
            <person name="Dieguez-Uribeondo J."/>
            <person name="Young S.K."/>
            <person name="Zeng Q."/>
            <person name="Gargeya S."/>
            <person name="Fitzgerald M."/>
            <person name="Abouelleil A."/>
            <person name="Alvarado L."/>
            <person name="Chapman S.B."/>
            <person name="Gainer-Dewar J."/>
            <person name="Goldberg J."/>
            <person name="Griggs A."/>
            <person name="Gujja S."/>
            <person name="Hansen M."/>
            <person name="Howarth C."/>
            <person name="Imamovic A."/>
            <person name="Ireland A."/>
            <person name="Larimer J."/>
            <person name="McCowan C."/>
            <person name="Murphy C."/>
            <person name="Pearson M."/>
            <person name="Poon T.W."/>
            <person name="Priest M."/>
            <person name="Roberts A."/>
            <person name="Saif S."/>
            <person name="Shea T."/>
            <person name="Sykes S."/>
            <person name="Wortman J."/>
            <person name="Nusbaum C."/>
            <person name="Birren B."/>
        </authorList>
    </citation>
    <scope>NUCLEOTIDE SEQUENCE [LARGE SCALE GENOMIC DNA]</scope>
    <source>
        <strain evidence="2">NJM9701</strain>
    </source>
</reference>
<feature type="compositionally biased region" description="Acidic residues" evidence="1">
    <location>
        <begin position="67"/>
        <end position="88"/>
    </location>
</feature>
<dbReference type="EMBL" id="KI913990">
    <property type="protein sequence ID" value="ETV93674.1"/>
    <property type="molecule type" value="Genomic_DNA"/>
</dbReference>
<accession>A0A024TI46</accession>
<organism evidence="2">
    <name type="scientific">Aphanomyces invadans</name>
    <dbReference type="NCBI Taxonomy" id="157072"/>
    <lineage>
        <taxon>Eukaryota</taxon>
        <taxon>Sar</taxon>
        <taxon>Stramenopiles</taxon>
        <taxon>Oomycota</taxon>
        <taxon>Saprolegniomycetes</taxon>
        <taxon>Saprolegniales</taxon>
        <taxon>Verrucalvaceae</taxon>
        <taxon>Aphanomyces</taxon>
    </lineage>
</organism>
<name>A0A024TI46_9STRA</name>
<evidence type="ECO:0000256" key="1">
    <source>
        <dbReference type="SAM" id="MobiDB-lite"/>
    </source>
</evidence>
<dbReference type="RefSeq" id="XP_008877715.1">
    <property type="nucleotide sequence ID" value="XM_008879493.1"/>
</dbReference>
<evidence type="ECO:0000313" key="2">
    <source>
        <dbReference type="EMBL" id="ETV93674.1"/>
    </source>
</evidence>
<protein>
    <submittedName>
        <fullName evidence="2">Uncharacterized protein</fullName>
    </submittedName>
</protein>
<dbReference type="VEuPathDB" id="FungiDB:H310_12441"/>
<proteinExistence type="predicted"/>
<gene>
    <name evidence="2" type="ORF">H310_12441</name>
</gene>
<feature type="region of interest" description="Disordered" evidence="1">
    <location>
        <begin position="20"/>
        <end position="128"/>
    </location>
</feature>